<feature type="region of interest" description="Disordered" evidence="1">
    <location>
        <begin position="86"/>
        <end position="150"/>
    </location>
</feature>
<reference evidence="2" key="1">
    <citation type="submission" date="2017-08" db="EMBL/GenBank/DDBJ databases">
        <authorList>
            <person name="Polle J.E."/>
            <person name="Barry K."/>
            <person name="Cushman J."/>
            <person name="Schmutz J."/>
            <person name="Tran D."/>
            <person name="Hathwaick L.T."/>
            <person name="Yim W.C."/>
            <person name="Jenkins J."/>
            <person name="Mckie-Krisberg Z.M."/>
            <person name="Prochnik S."/>
            <person name="Lindquist E."/>
            <person name="Dockter R.B."/>
            <person name="Adam C."/>
            <person name="Molina H."/>
            <person name="Bunkerborg J."/>
            <person name="Jin E."/>
            <person name="Buchheim M."/>
            <person name="Magnuson J."/>
        </authorList>
    </citation>
    <scope>NUCLEOTIDE SEQUENCE</scope>
    <source>
        <strain evidence="2">CCAP 19/18</strain>
    </source>
</reference>
<dbReference type="EMBL" id="MU070108">
    <property type="protein sequence ID" value="KAF5829839.1"/>
    <property type="molecule type" value="Genomic_DNA"/>
</dbReference>
<comment type="caution">
    <text evidence="2">The sequence shown here is derived from an EMBL/GenBank/DDBJ whole genome shotgun (WGS) entry which is preliminary data.</text>
</comment>
<name>A0ABQ7G5K8_DUNSA</name>
<sequence length="203" mass="21436">MLSRLSRAISLRACTAPAHHCFSISAALPFQQQDPSESAQTVGEEEEPKAVLEARKREAARSYVARKIFGSAHVADLQDSSVSHSVVGQDREGCSQDVGNGSNVSLGAATTSRASTQAGSPESSSTSSSSSSSSSSPNTDADQLGSCLAGGSDWPVRNELARLLKEHQVVVRGGQAEAAQLVDSLLAWRQGKWRPQDTRAEEK</sequence>
<evidence type="ECO:0000313" key="2">
    <source>
        <dbReference type="EMBL" id="KAF5829839.1"/>
    </source>
</evidence>
<gene>
    <name evidence="2" type="ORF">DUNSADRAFT_15424</name>
</gene>
<dbReference type="Proteomes" id="UP000815325">
    <property type="component" value="Unassembled WGS sequence"/>
</dbReference>
<feature type="compositionally biased region" description="Low complexity" evidence="1">
    <location>
        <begin position="123"/>
        <end position="136"/>
    </location>
</feature>
<accession>A0ABQ7G5K8</accession>
<feature type="compositionally biased region" description="Polar residues" evidence="1">
    <location>
        <begin position="97"/>
        <end position="122"/>
    </location>
</feature>
<organism evidence="2 3">
    <name type="scientific">Dunaliella salina</name>
    <name type="common">Green alga</name>
    <name type="synonym">Protococcus salinus</name>
    <dbReference type="NCBI Taxonomy" id="3046"/>
    <lineage>
        <taxon>Eukaryota</taxon>
        <taxon>Viridiplantae</taxon>
        <taxon>Chlorophyta</taxon>
        <taxon>core chlorophytes</taxon>
        <taxon>Chlorophyceae</taxon>
        <taxon>CS clade</taxon>
        <taxon>Chlamydomonadales</taxon>
        <taxon>Dunaliellaceae</taxon>
        <taxon>Dunaliella</taxon>
    </lineage>
</organism>
<keyword evidence="3" id="KW-1185">Reference proteome</keyword>
<evidence type="ECO:0000313" key="3">
    <source>
        <dbReference type="Proteomes" id="UP000815325"/>
    </source>
</evidence>
<evidence type="ECO:0000256" key="1">
    <source>
        <dbReference type="SAM" id="MobiDB-lite"/>
    </source>
</evidence>
<protein>
    <submittedName>
        <fullName evidence="2">Uncharacterized protein</fullName>
    </submittedName>
</protein>
<proteinExistence type="predicted"/>